<accession>A0ABX0FP49</accession>
<gene>
    <name evidence="1" type="ORF">GW587_19285</name>
</gene>
<comment type="caution">
    <text evidence="1">The sequence shown here is derived from an EMBL/GenBank/DDBJ whole genome shotgun (WGS) entry which is preliminary data.</text>
</comment>
<organism evidence="1 2">
    <name type="scientific">Duganella aceris</name>
    <dbReference type="NCBI Taxonomy" id="2703883"/>
    <lineage>
        <taxon>Bacteria</taxon>
        <taxon>Pseudomonadati</taxon>
        <taxon>Pseudomonadota</taxon>
        <taxon>Betaproteobacteria</taxon>
        <taxon>Burkholderiales</taxon>
        <taxon>Oxalobacteraceae</taxon>
        <taxon>Telluria group</taxon>
        <taxon>Duganella</taxon>
    </lineage>
</organism>
<sequence>MNDKNIDLPYQVAEKANLAPAQFQERAGGRLDYSEQRIEMINEMLAEASLLTSCQMTETDQKELVQLFGSYILEVARREFGGSYKWHEGRDQPVLVVEEPEFSVAIIIFDKAFGRLSGDTADNLAFFFRGFVDRVESAVPGANALYC</sequence>
<dbReference type="Proteomes" id="UP000666369">
    <property type="component" value="Unassembled WGS sequence"/>
</dbReference>
<evidence type="ECO:0000313" key="2">
    <source>
        <dbReference type="Proteomes" id="UP000666369"/>
    </source>
</evidence>
<name>A0ABX0FP49_9BURK</name>
<dbReference type="RefSeq" id="WP_166106181.1">
    <property type="nucleotide sequence ID" value="NZ_JAADJT010000008.1"/>
</dbReference>
<proteinExistence type="predicted"/>
<reference evidence="2" key="1">
    <citation type="submission" date="2023-07" db="EMBL/GenBank/DDBJ databases">
        <title>Duganella aceri sp. nov., isolated from tree sap.</title>
        <authorList>
            <person name="Kim I.S."/>
        </authorList>
    </citation>
    <scope>NUCLEOTIDE SEQUENCE [LARGE SCALE GENOMIC DNA]</scope>
    <source>
        <strain evidence="2">SAP-35</strain>
    </source>
</reference>
<dbReference type="EMBL" id="JAADJT010000008">
    <property type="protein sequence ID" value="NGZ86391.1"/>
    <property type="molecule type" value="Genomic_DNA"/>
</dbReference>
<protein>
    <recommendedName>
        <fullName evidence="3">DUF1367 family protein</fullName>
    </recommendedName>
</protein>
<keyword evidence="2" id="KW-1185">Reference proteome</keyword>
<evidence type="ECO:0008006" key="3">
    <source>
        <dbReference type="Google" id="ProtNLM"/>
    </source>
</evidence>
<evidence type="ECO:0000313" key="1">
    <source>
        <dbReference type="EMBL" id="NGZ86391.1"/>
    </source>
</evidence>